<evidence type="ECO:0000259" key="8">
    <source>
        <dbReference type="PROSITE" id="PS50110"/>
    </source>
</evidence>
<dbReference type="InterPro" id="IPR036388">
    <property type="entry name" value="WH-like_DNA-bd_sf"/>
</dbReference>
<dbReference type="InParanoid" id="A0A0M8K842"/>
<dbReference type="SMART" id="SM00448">
    <property type="entry name" value="REC"/>
    <property type="match status" value="1"/>
</dbReference>
<evidence type="ECO:0000256" key="1">
    <source>
        <dbReference type="ARBA" id="ARBA00022553"/>
    </source>
</evidence>
<dbReference type="GO" id="GO:0000976">
    <property type="term" value="F:transcription cis-regulatory region binding"/>
    <property type="evidence" value="ECO:0007669"/>
    <property type="project" value="TreeGrafter"/>
</dbReference>
<dbReference type="Proteomes" id="UP000037784">
    <property type="component" value="Unassembled WGS sequence"/>
</dbReference>
<reference evidence="11" key="2">
    <citation type="submission" date="2015-08" db="EMBL/GenBank/DDBJ databases">
        <title>Draft Genome Sequence of a Heterotrophic Facultative Anaerobic Bacterium Ardenticatena maritima Strain 110S.</title>
        <authorList>
            <person name="Kawaichi S."/>
            <person name="Yoshida T."/>
            <person name="Sako Y."/>
            <person name="Nakamura R."/>
        </authorList>
    </citation>
    <scope>NUCLEOTIDE SEQUENCE [LARGE SCALE GENOMIC DNA]</scope>
    <source>
        <strain evidence="11">110S</strain>
    </source>
</reference>
<dbReference type="Pfam" id="PF00486">
    <property type="entry name" value="Trans_reg_C"/>
    <property type="match status" value="1"/>
</dbReference>
<dbReference type="AlphaFoldDB" id="A0A0M8K842"/>
<keyword evidence="1 6" id="KW-0597">Phosphoprotein</keyword>
<dbReference type="FunFam" id="3.40.50.2300:FF:000001">
    <property type="entry name" value="DNA-binding response regulator PhoB"/>
    <property type="match status" value="1"/>
</dbReference>
<evidence type="ECO:0000259" key="9">
    <source>
        <dbReference type="PROSITE" id="PS51755"/>
    </source>
</evidence>
<gene>
    <name evidence="10" type="ORF">ARMA_1184</name>
</gene>
<dbReference type="EMBL" id="BBZA01000079">
    <property type="protein sequence ID" value="GAP62761.1"/>
    <property type="molecule type" value="Genomic_DNA"/>
</dbReference>
<protein>
    <submittedName>
        <fullName evidence="10">Uncharacterized protein</fullName>
    </submittedName>
</protein>
<evidence type="ECO:0000313" key="11">
    <source>
        <dbReference type="Proteomes" id="UP000037784"/>
    </source>
</evidence>
<dbReference type="CDD" id="cd00383">
    <property type="entry name" value="trans_reg_C"/>
    <property type="match status" value="1"/>
</dbReference>
<evidence type="ECO:0000256" key="2">
    <source>
        <dbReference type="ARBA" id="ARBA00023012"/>
    </source>
</evidence>
<dbReference type="STRING" id="872965.SE16_15030"/>
<name>A0A0M8K842_9CHLR</name>
<feature type="DNA-binding region" description="OmpR/PhoB-type" evidence="7">
    <location>
        <begin position="151"/>
        <end position="250"/>
    </location>
</feature>
<keyword evidence="4 7" id="KW-0238">DNA-binding</keyword>
<dbReference type="GO" id="GO:0000156">
    <property type="term" value="F:phosphorelay response regulator activity"/>
    <property type="evidence" value="ECO:0007669"/>
    <property type="project" value="TreeGrafter"/>
</dbReference>
<keyword evidence="11" id="KW-1185">Reference proteome</keyword>
<dbReference type="Gene3D" id="3.40.50.2300">
    <property type="match status" value="1"/>
</dbReference>
<evidence type="ECO:0000313" key="10">
    <source>
        <dbReference type="EMBL" id="GAP62761.1"/>
    </source>
</evidence>
<dbReference type="InterPro" id="IPR016032">
    <property type="entry name" value="Sig_transdc_resp-reg_C-effctor"/>
</dbReference>
<reference evidence="10 11" key="1">
    <citation type="journal article" date="2015" name="Genome Announc.">
        <title>Draft Genome Sequence of a Heterotrophic Facultative Anaerobic Thermophilic Bacterium, Ardenticatena maritima Strain 110ST.</title>
        <authorList>
            <person name="Kawaichi S."/>
            <person name="Yoshida T."/>
            <person name="Sako Y."/>
            <person name="Nakamura R."/>
        </authorList>
    </citation>
    <scope>NUCLEOTIDE SEQUENCE [LARGE SCALE GENOMIC DNA]</scope>
    <source>
        <strain evidence="10 11">110S</strain>
    </source>
</reference>
<dbReference type="Gene3D" id="6.10.250.690">
    <property type="match status" value="1"/>
</dbReference>
<sequence length="261" mass="29613">MGDKVKVGKFGSKGGSVMSPERILVVDDDKEIVRLVRAYLEQAGYQVLTAYDGRDAWRILQVERPDLLVLDLMMPEIDGWELTQRIRREPALAAMPIIMLTARVDDTDKVLGLELGADDYVTKPFNPREVVARVRAQLRRMRLLNNSGGRYDILTVGPLRLDVARHEATLDGQPLDLTPTEFKILQTMMMQPGYAFTRAELIEQALGYSYEGLDRTLDSHIKNLRRKIEPDPKNPTFIQTVYGVGYRLNDEIDAPRSESLP</sequence>
<dbReference type="InterPro" id="IPR011006">
    <property type="entry name" value="CheY-like_superfamily"/>
</dbReference>
<feature type="domain" description="Response regulatory" evidence="8">
    <location>
        <begin position="22"/>
        <end position="138"/>
    </location>
</feature>
<dbReference type="FunFam" id="1.10.10.10:FF:000018">
    <property type="entry name" value="DNA-binding response regulator ResD"/>
    <property type="match status" value="1"/>
</dbReference>
<evidence type="ECO:0000256" key="4">
    <source>
        <dbReference type="ARBA" id="ARBA00023125"/>
    </source>
</evidence>
<dbReference type="GO" id="GO:0006355">
    <property type="term" value="P:regulation of DNA-templated transcription"/>
    <property type="evidence" value="ECO:0007669"/>
    <property type="project" value="InterPro"/>
</dbReference>
<dbReference type="Gene3D" id="1.10.10.10">
    <property type="entry name" value="Winged helix-like DNA-binding domain superfamily/Winged helix DNA-binding domain"/>
    <property type="match status" value="1"/>
</dbReference>
<dbReference type="SUPFAM" id="SSF46894">
    <property type="entry name" value="C-terminal effector domain of the bipartite response regulators"/>
    <property type="match status" value="1"/>
</dbReference>
<keyword evidence="5" id="KW-0804">Transcription</keyword>
<dbReference type="SUPFAM" id="SSF52172">
    <property type="entry name" value="CheY-like"/>
    <property type="match status" value="1"/>
</dbReference>
<evidence type="ECO:0000256" key="6">
    <source>
        <dbReference type="PROSITE-ProRule" id="PRU00169"/>
    </source>
</evidence>
<organism evidence="10 11">
    <name type="scientific">Ardenticatena maritima</name>
    <dbReference type="NCBI Taxonomy" id="872965"/>
    <lineage>
        <taxon>Bacteria</taxon>
        <taxon>Bacillati</taxon>
        <taxon>Chloroflexota</taxon>
        <taxon>Ardenticatenia</taxon>
        <taxon>Ardenticatenales</taxon>
        <taxon>Ardenticatenaceae</taxon>
        <taxon>Ardenticatena</taxon>
    </lineage>
</organism>
<keyword evidence="3" id="KW-0805">Transcription regulation</keyword>
<dbReference type="InterPro" id="IPR001867">
    <property type="entry name" value="OmpR/PhoB-type_DNA-bd"/>
</dbReference>
<dbReference type="SMART" id="SM00862">
    <property type="entry name" value="Trans_reg_C"/>
    <property type="match status" value="1"/>
</dbReference>
<dbReference type="GO" id="GO:0032993">
    <property type="term" value="C:protein-DNA complex"/>
    <property type="evidence" value="ECO:0007669"/>
    <property type="project" value="TreeGrafter"/>
</dbReference>
<proteinExistence type="predicted"/>
<evidence type="ECO:0000256" key="5">
    <source>
        <dbReference type="ARBA" id="ARBA00023163"/>
    </source>
</evidence>
<dbReference type="PANTHER" id="PTHR48111">
    <property type="entry name" value="REGULATOR OF RPOS"/>
    <property type="match status" value="1"/>
</dbReference>
<keyword evidence="2" id="KW-0902">Two-component regulatory system</keyword>
<dbReference type="GO" id="GO:0005829">
    <property type="term" value="C:cytosol"/>
    <property type="evidence" value="ECO:0007669"/>
    <property type="project" value="TreeGrafter"/>
</dbReference>
<dbReference type="Pfam" id="PF00072">
    <property type="entry name" value="Response_reg"/>
    <property type="match status" value="1"/>
</dbReference>
<accession>A0A0M8K842</accession>
<comment type="caution">
    <text evidence="10">The sequence shown here is derived from an EMBL/GenBank/DDBJ whole genome shotgun (WGS) entry which is preliminary data.</text>
</comment>
<dbReference type="InterPro" id="IPR001789">
    <property type="entry name" value="Sig_transdc_resp-reg_receiver"/>
</dbReference>
<evidence type="ECO:0000256" key="3">
    <source>
        <dbReference type="ARBA" id="ARBA00023015"/>
    </source>
</evidence>
<feature type="modified residue" description="4-aspartylphosphate" evidence="6">
    <location>
        <position position="71"/>
    </location>
</feature>
<evidence type="ECO:0000256" key="7">
    <source>
        <dbReference type="PROSITE-ProRule" id="PRU01091"/>
    </source>
</evidence>
<dbReference type="PROSITE" id="PS50110">
    <property type="entry name" value="RESPONSE_REGULATORY"/>
    <property type="match status" value="1"/>
</dbReference>
<dbReference type="PANTHER" id="PTHR48111:SF4">
    <property type="entry name" value="DNA-BINDING DUAL TRANSCRIPTIONAL REGULATOR OMPR"/>
    <property type="match status" value="1"/>
</dbReference>
<feature type="domain" description="OmpR/PhoB-type" evidence="9">
    <location>
        <begin position="151"/>
        <end position="250"/>
    </location>
</feature>
<dbReference type="InterPro" id="IPR039420">
    <property type="entry name" value="WalR-like"/>
</dbReference>
<dbReference type="PROSITE" id="PS51755">
    <property type="entry name" value="OMPR_PHOB"/>
    <property type="match status" value="1"/>
</dbReference>